<name>A0A8S1H7Y6_9PELO</name>
<gene>
    <name evidence="2" type="ORF">CAUJ_LOCUS7464</name>
</gene>
<sequence>MADKSVKKRPHSDVKDDSFSSLPDDDADLEALNTRDLLKRNADLIVKCTLLNAENQSLLAENEALKISMASFTPTSPSDVRSSSLSSTAPDISSLSSRVKLSGEVAALNQKSYQAVVERLYDAKNKNQDDLDKQFIDDICIDADLRCPIEVFRHDCDSERRPLKTIPPRCRRDMTLTELSLLRRLRKKAYEDNVKVNAFKYYVRDLEIVELDTPRPFKVWSRREEF</sequence>
<accession>A0A8S1H7Y6</accession>
<feature type="compositionally biased region" description="Basic and acidic residues" evidence="1">
    <location>
        <begin position="1"/>
        <end position="18"/>
    </location>
</feature>
<feature type="region of interest" description="Disordered" evidence="1">
    <location>
        <begin position="1"/>
        <end position="26"/>
    </location>
</feature>
<dbReference type="AlphaFoldDB" id="A0A8S1H7Y6"/>
<organism evidence="2 3">
    <name type="scientific">Caenorhabditis auriculariae</name>
    <dbReference type="NCBI Taxonomy" id="2777116"/>
    <lineage>
        <taxon>Eukaryota</taxon>
        <taxon>Metazoa</taxon>
        <taxon>Ecdysozoa</taxon>
        <taxon>Nematoda</taxon>
        <taxon>Chromadorea</taxon>
        <taxon>Rhabditida</taxon>
        <taxon>Rhabditina</taxon>
        <taxon>Rhabditomorpha</taxon>
        <taxon>Rhabditoidea</taxon>
        <taxon>Rhabditidae</taxon>
        <taxon>Peloderinae</taxon>
        <taxon>Caenorhabditis</taxon>
    </lineage>
</organism>
<keyword evidence="3" id="KW-1185">Reference proteome</keyword>
<dbReference type="Proteomes" id="UP000835052">
    <property type="component" value="Unassembled WGS sequence"/>
</dbReference>
<protein>
    <submittedName>
        <fullName evidence="2">Uncharacterized protein</fullName>
    </submittedName>
</protein>
<dbReference type="OrthoDB" id="5862411at2759"/>
<evidence type="ECO:0000256" key="1">
    <source>
        <dbReference type="SAM" id="MobiDB-lite"/>
    </source>
</evidence>
<evidence type="ECO:0000313" key="3">
    <source>
        <dbReference type="Proteomes" id="UP000835052"/>
    </source>
</evidence>
<evidence type="ECO:0000313" key="2">
    <source>
        <dbReference type="EMBL" id="CAD6191545.1"/>
    </source>
</evidence>
<proteinExistence type="predicted"/>
<comment type="caution">
    <text evidence="2">The sequence shown here is derived from an EMBL/GenBank/DDBJ whole genome shotgun (WGS) entry which is preliminary data.</text>
</comment>
<reference evidence="2" key="1">
    <citation type="submission" date="2020-10" db="EMBL/GenBank/DDBJ databases">
        <authorList>
            <person name="Kikuchi T."/>
        </authorList>
    </citation>
    <scope>NUCLEOTIDE SEQUENCE</scope>
    <source>
        <strain evidence="2">NKZ352</strain>
    </source>
</reference>
<dbReference type="EMBL" id="CAJGYM010000022">
    <property type="protein sequence ID" value="CAD6191545.1"/>
    <property type="molecule type" value="Genomic_DNA"/>
</dbReference>